<dbReference type="Proteomes" id="UP000006038">
    <property type="component" value="Chromosome 6"/>
</dbReference>
<dbReference type="PANTHER" id="PTHR31889">
    <property type="entry name" value="FUCOSYLTRANSFERASE 2-RELATED"/>
    <property type="match status" value="1"/>
</dbReference>
<evidence type="ECO:0000256" key="3">
    <source>
        <dbReference type="ARBA" id="ARBA00022679"/>
    </source>
</evidence>
<dbReference type="STRING" id="4533.J3MCB0"/>
<evidence type="ECO:0000256" key="6">
    <source>
        <dbReference type="ARBA" id="ARBA00023316"/>
    </source>
</evidence>
<dbReference type="FunFam" id="3.40.50.11340:FF:000005">
    <property type="entry name" value="Galactoside 2-alpha-L-fucosyltransferase"/>
    <property type="match status" value="1"/>
</dbReference>
<comment type="subcellular location">
    <subcellularLocation>
        <location evidence="7">Golgi apparatus</location>
        <location evidence="7">Golgi stack membrane</location>
        <topology evidence="7">Single-pass type II membrane protein</topology>
    </subcellularLocation>
</comment>
<protein>
    <recommendedName>
        <fullName evidence="7">Fucosyltransferase</fullName>
        <ecNumber evidence="7">2.4.1.-</ecNumber>
    </recommendedName>
</protein>
<keyword evidence="10" id="KW-1185">Reference proteome</keyword>
<dbReference type="Pfam" id="PF03254">
    <property type="entry name" value="XG_FTase"/>
    <property type="match status" value="2"/>
</dbReference>
<evidence type="ECO:0000256" key="5">
    <source>
        <dbReference type="ARBA" id="ARBA00023180"/>
    </source>
</evidence>
<keyword evidence="5" id="KW-0325">Glycoprotein</keyword>
<dbReference type="eggNOG" id="ENOG502QTTA">
    <property type="taxonomic scope" value="Eukaryota"/>
</dbReference>
<evidence type="ECO:0000256" key="2">
    <source>
        <dbReference type="ARBA" id="ARBA00022676"/>
    </source>
</evidence>
<dbReference type="Gene3D" id="3.40.50.11340">
    <property type="match status" value="1"/>
</dbReference>
<keyword evidence="6 7" id="KW-0961">Cell wall biogenesis/degradation</keyword>
<keyword evidence="2 7" id="KW-0328">Glycosyltransferase</keyword>
<organism evidence="9">
    <name type="scientific">Oryza brachyantha</name>
    <name type="common">malo sina</name>
    <dbReference type="NCBI Taxonomy" id="4533"/>
    <lineage>
        <taxon>Eukaryota</taxon>
        <taxon>Viridiplantae</taxon>
        <taxon>Streptophyta</taxon>
        <taxon>Embryophyta</taxon>
        <taxon>Tracheophyta</taxon>
        <taxon>Spermatophyta</taxon>
        <taxon>Magnoliopsida</taxon>
        <taxon>Liliopsida</taxon>
        <taxon>Poales</taxon>
        <taxon>Poaceae</taxon>
        <taxon>BOP clade</taxon>
        <taxon>Oryzoideae</taxon>
        <taxon>Oryzeae</taxon>
        <taxon>Oryzinae</taxon>
        <taxon>Oryza</taxon>
    </lineage>
</organism>
<keyword evidence="8" id="KW-0732">Signal</keyword>
<accession>J3MCB0</accession>
<dbReference type="OMA" id="MPDVECR"/>
<comment type="function">
    <text evidence="7">May be involved in cell wall biosynthesis.</text>
</comment>
<evidence type="ECO:0000313" key="9">
    <source>
        <dbReference type="EnsemblPlants" id="OB06G16540.1"/>
    </source>
</evidence>
<evidence type="ECO:0000256" key="1">
    <source>
        <dbReference type="ARBA" id="ARBA00010481"/>
    </source>
</evidence>
<dbReference type="GO" id="GO:0071555">
    <property type="term" value="P:cell wall organization"/>
    <property type="evidence" value="ECO:0007669"/>
    <property type="project" value="UniProtKB-UniRule"/>
</dbReference>
<evidence type="ECO:0000313" key="10">
    <source>
        <dbReference type="Proteomes" id="UP000006038"/>
    </source>
</evidence>
<dbReference type="InterPro" id="IPR004938">
    <property type="entry name" value="XG_FTase"/>
</dbReference>
<reference evidence="9" key="1">
    <citation type="journal article" date="2013" name="Nat. Commun.">
        <title>Whole-genome sequencing of Oryza brachyantha reveals mechanisms underlying Oryza genome evolution.</title>
        <authorList>
            <person name="Chen J."/>
            <person name="Huang Q."/>
            <person name="Gao D."/>
            <person name="Wang J."/>
            <person name="Lang Y."/>
            <person name="Liu T."/>
            <person name="Li B."/>
            <person name="Bai Z."/>
            <person name="Luis Goicoechea J."/>
            <person name="Liang C."/>
            <person name="Chen C."/>
            <person name="Zhang W."/>
            <person name="Sun S."/>
            <person name="Liao Y."/>
            <person name="Zhang X."/>
            <person name="Yang L."/>
            <person name="Song C."/>
            <person name="Wang M."/>
            <person name="Shi J."/>
            <person name="Liu G."/>
            <person name="Liu J."/>
            <person name="Zhou H."/>
            <person name="Zhou W."/>
            <person name="Yu Q."/>
            <person name="An N."/>
            <person name="Chen Y."/>
            <person name="Cai Q."/>
            <person name="Wang B."/>
            <person name="Liu B."/>
            <person name="Min J."/>
            <person name="Huang Y."/>
            <person name="Wu H."/>
            <person name="Li Z."/>
            <person name="Zhang Y."/>
            <person name="Yin Y."/>
            <person name="Song W."/>
            <person name="Jiang J."/>
            <person name="Jackson S.A."/>
            <person name="Wing R.A."/>
            <person name="Wang J."/>
            <person name="Chen M."/>
        </authorList>
    </citation>
    <scope>NUCLEOTIDE SEQUENCE [LARGE SCALE GENOMIC DNA]</scope>
    <source>
        <strain evidence="9">cv. IRGC 101232</strain>
    </source>
</reference>
<reference evidence="9" key="2">
    <citation type="submission" date="2013-04" db="UniProtKB">
        <authorList>
            <consortium name="EnsemblPlants"/>
        </authorList>
    </citation>
    <scope>IDENTIFICATION</scope>
</reference>
<dbReference type="GO" id="GO:0009969">
    <property type="term" value="P:xyloglucan biosynthetic process"/>
    <property type="evidence" value="ECO:0007669"/>
    <property type="project" value="TreeGrafter"/>
</dbReference>
<dbReference type="GO" id="GO:0032580">
    <property type="term" value="C:Golgi cisterna membrane"/>
    <property type="evidence" value="ECO:0007669"/>
    <property type="project" value="UniProtKB-SubCell"/>
</dbReference>
<dbReference type="Gramene" id="OB06G16540.1">
    <property type="protein sequence ID" value="OB06G16540.1"/>
    <property type="gene ID" value="OB06G16540"/>
</dbReference>
<keyword evidence="4 7" id="KW-0333">Golgi apparatus</keyword>
<feature type="chain" id="PRO_5003773310" description="Fucosyltransferase" evidence="8">
    <location>
        <begin position="18"/>
        <end position="453"/>
    </location>
</feature>
<evidence type="ECO:0000256" key="8">
    <source>
        <dbReference type="SAM" id="SignalP"/>
    </source>
</evidence>
<comment type="similarity">
    <text evidence="1 7">Belongs to the glycosyltransferase 37 family.</text>
</comment>
<dbReference type="EC" id="2.4.1.-" evidence="7"/>
<sequence>MMAPLLLVLVLGGWAGASTVWQSATWLTSMTSGFTNASHHSATDAANGADELFGGLLAAGGFDRGACLSRHESPRYYKHSPFAPSPYLLQKLRDYEARRARRCGPGTPLYAKSVEQLRSGHSSEVMECNYVVFIPYNGLGNRMLTLLSSFLYALLTERVLLVDFPGDFTDLFCEPFPGDATTTWLLPSDFPVVDLLRLGVHSNQSYGNLLGAKKITGDPAKDTPVSVPPYVYLHLAHNLQRADERFYCNDDQLVLRKVNWLLVQSDLYFVPSLYAIPEFQDELRWLFPAKESVTHLLGRYLLHPSNTVWGMVTRYYHSYLAPAAERIGVQIRMFSWASIPPSHEERQDTGKRGHNQKALAEIYLLSFSDVLLTTGVSTFGYMSSALAGLRPAILLSAANHKVPETPCARIVSMEPCFHKPPTVQCQGKAAVNENVTRHIKPCEDFPQGTKLFD</sequence>
<name>J3MCB0_ORYBR</name>
<dbReference type="EnsemblPlants" id="OB06G16540.1">
    <property type="protein sequence ID" value="OB06G16540.1"/>
    <property type="gene ID" value="OB06G16540"/>
</dbReference>
<dbReference type="AlphaFoldDB" id="J3MCB0"/>
<dbReference type="GO" id="GO:0042546">
    <property type="term" value="P:cell wall biogenesis"/>
    <property type="evidence" value="ECO:0007669"/>
    <property type="project" value="InterPro"/>
</dbReference>
<keyword evidence="3 7" id="KW-0808">Transferase</keyword>
<evidence type="ECO:0000256" key="7">
    <source>
        <dbReference type="RuleBase" id="RU367004"/>
    </source>
</evidence>
<proteinExistence type="inferred from homology"/>
<evidence type="ECO:0000256" key="4">
    <source>
        <dbReference type="ARBA" id="ARBA00023034"/>
    </source>
</evidence>
<dbReference type="GO" id="GO:0008107">
    <property type="term" value="F:galactoside 2-alpha-L-fucosyltransferase activity"/>
    <property type="evidence" value="ECO:0007669"/>
    <property type="project" value="InterPro"/>
</dbReference>
<dbReference type="PANTHER" id="PTHR31889:SF62">
    <property type="entry name" value="FUCOSYLTRANSFERASE"/>
    <property type="match status" value="1"/>
</dbReference>
<feature type="signal peptide" evidence="8">
    <location>
        <begin position="1"/>
        <end position="17"/>
    </location>
</feature>
<dbReference type="HOGENOM" id="CLU_001992_2_1_1"/>